<protein>
    <submittedName>
        <fullName evidence="1">Uncharacterized protein</fullName>
    </submittedName>
</protein>
<sequence>YNEYSKENRCNLAGVSYDVNGIIVEFSWESSKSGKLIPTYGNYGNDDTGIVYTYGTHGAFLNVCDTNVIDPSHGDQIITFTVYDNDGNSASASYDLDYDSVCTVEEPDNTCVSDSGCPPGTICQGGVCMEYNLNVCEDGEESEEGGMIRTCVNGDWDNSEPIICPQDEKVTNHTCEPCPEGSVNEEGDDASGSDTMCTNEPPIIWSFTFVPEIITDETETFATNLDAEDPEESQLSVAAELYYDGQLVDSKSSEMFVNFIFDLSEYDVVAGDELSVTITVMDPSGQGATATHTVIIEEEAEE</sequence>
<accession>A0A382DT30</accession>
<evidence type="ECO:0000313" key="1">
    <source>
        <dbReference type="EMBL" id="SVB41242.1"/>
    </source>
</evidence>
<proteinExistence type="predicted"/>
<dbReference type="AlphaFoldDB" id="A0A382DT30"/>
<reference evidence="1" key="1">
    <citation type="submission" date="2018-05" db="EMBL/GenBank/DDBJ databases">
        <authorList>
            <person name="Lanie J.A."/>
            <person name="Ng W.-L."/>
            <person name="Kazmierczak K.M."/>
            <person name="Andrzejewski T.M."/>
            <person name="Davidsen T.M."/>
            <person name="Wayne K.J."/>
            <person name="Tettelin H."/>
            <person name="Glass J.I."/>
            <person name="Rusch D."/>
            <person name="Podicherti R."/>
            <person name="Tsui H.-C.T."/>
            <person name="Winkler M.E."/>
        </authorList>
    </citation>
    <scope>NUCLEOTIDE SEQUENCE</scope>
</reference>
<name>A0A382DT30_9ZZZZ</name>
<gene>
    <name evidence="1" type="ORF">METZ01_LOCUS194096</name>
</gene>
<feature type="non-terminal residue" evidence="1">
    <location>
        <position position="1"/>
    </location>
</feature>
<dbReference type="EMBL" id="UINC01040822">
    <property type="protein sequence ID" value="SVB41242.1"/>
    <property type="molecule type" value="Genomic_DNA"/>
</dbReference>
<organism evidence="1">
    <name type="scientific">marine metagenome</name>
    <dbReference type="NCBI Taxonomy" id="408172"/>
    <lineage>
        <taxon>unclassified sequences</taxon>
        <taxon>metagenomes</taxon>
        <taxon>ecological metagenomes</taxon>
    </lineage>
</organism>